<dbReference type="EMBL" id="JBHSBL010000024">
    <property type="protein sequence ID" value="MFC4070461.1"/>
    <property type="molecule type" value="Genomic_DNA"/>
</dbReference>
<dbReference type="Pfam" id="PF01408">
    <property type="entry name" value="GFO_IDH_MocA"/>
    <property type="match status" value="1"/>
</dbReference>
<comment type="catalytic activity">
    <reaction evidence="3">
        <text>myo-inositol + NAD(+) = scyllo-inosose + NADH + H(+)</text>
        <dbReference type="Rhea" id="RHEA:16949"/>
        <dbReference type="ChEBI" id="CHEBI:15378"/>
        <dbReference type="ChEBI" id="CHEBI:17268"/>
        <dbReference type="ChEBI" id="CHEBI:17811"/>
        <dbReference type="ChEBI" id="CHEBI:57540"/>
        <dbReference type="ChEBI" id="CHEBI:57945"/>
        <dbReference type="EC" id="1.1.1.18"/>
    </reaction>
</comment>
<reference evidence="7" key="1">
    <citation type="journal article" date="2019" name="Int. J. Syst. Evol. Microbiol.">
        <title>The Global Catalogue of Microorganisms (GCM) 10K type strain sequencing project: providing services to taxonomists for standard genome sequencing and annotation.</title>
        <authorList>
            <consortium name="The Broad Institute Genomics Platform"/>
            <consortium name="The Broad Institute Genome Sequencing Center for Infectious Disease"/>
            <person name="Wu L."/>
            <person name="Ma J."/>
        </authorList>
    </citation>
    <scope>NUCLEOTIDE SEQUENCE [LARGE SCALE GENOMIC DNA]</scope>
    <source>
        <strain evidence="7">TBRC 5832</strain>
    </source>
</reference>
<dbReference type="EC" id="1.1.1.18" evidence="3"/>
<dbReference type="InterPro" id="IPR036291">
    <property type="entry name" value="NAD(P)-bd_dom_sf"/>
</dbReference>
<keyword evidence="1 3" id="KW-0560">Oxidoreductase</keyword>
<comment type="subunit">
    <text evidence="3">Homotetramer.</text>
</comment>
<keyword evidence="7" id="KW-1185">Reference proteome</keyword>
<dbReference type="Pfam" id="PF22725">
    <property type="entry name" value="GFO_IDH_MocA_C3"/>
    <property type="match status" value="1"/>
</dbReference>
<dbReference type="Gene3D" id="3.40.50.720">
    <property type="entry name" value="NAD(P)-binding Rossmann-like Domain"/>
    <property type="match status" value="1"/>
</dbReference>
<dbReference type="Proteomes" id="UP001595867">
    <property type="component" value="Unassembled WGS sequence"/>
</dbReference>
<evidence type="ECO:0000256" key="1">
    <source>
        <dbReference type="ARBA" id="ARBA00023002"/>
    </source>
</evidence>
<comment type="caution">
    <text evidence="6">The sequence shown here is derived from an EMBL/GenBank/DDBJ whole genome shotgun (WGS) entry which is preliminary data.</text>
</comment>
<dbReference type="InterPro" id="IPR023794">
    <property type="entry name" value="MI/DCI_dehydrogenase"/>
</dbReference>
<dbReference type="RefSeq" id="WP_378071338.1">
    <property type="nucleotide sequence ID" value="NZ_JBHSBL010000024.1"/>
</dbReference>
<evidence type="ECO:0000313" key="6">
    <source>
        <dbReference type="EMBL" id="MFC4070461.1"/>
    </source>
</evidence>
<protein>
    <recommendedName>
        <fullName evidence="3">Inositol 2-dehydrogenase</fullName>
        <ecNumber evidence="3">1.1.1.18</ecNumber>
    </recommendedName>
    <alternativeName>
        <fullName evidence="3">Myo-inositol 2-dehydrogenase</fullName>
        <shortName evidence="3">MI 2-dehydrogenase</shortName>
    </alternativeName>
</protein>
<dbReference type="SUPFAM" id="SSF55347">
    <property type="entry name" value="Glyceraldehyde-3-phosphate dehydrogenase-like, C-terminal domain"/>
    <property type="match status" value="1"/>
</dbReference>
<accession>A0ABV8J2T4</accession>
<feature type="domain" description="GFO/IDH/MocA-like oxidoreductase" evidence="5">
    <location>
        <begin position="152"/>
        <end position="265"/>
    </location>
</feature>
<dbReference type="HAMAP" id="MF_01671">
    <property type="entry name" value="IolG"/>
    <property type="match status" value="1"/>
</dbReference>
<comment type="similarity">
    <text evidence="3">Belongs to the Gfo/Idh/MocA family.</text>
</comment>
<dbReference type="PANTHER" id="PTHR43593:SF1">
    <property type="entry name" value="INOSITOL 2-DEHYDROGENASE"/>
    <property type="match status" value="1"/>
</dbReference>
<comment type="function">
    <text evidence="3">Involved in the oxidation of myo-inositol (MI) to 2-keto-myo-inositol (2KMI or 2-inosose).</text>
</comment>
<dbReference type="SUPFAM" id="SSF51735">
    <property type="entry name" value="NAD(P)-binding Rossmann-fold domains"/>
    <property type="match status" value="1"/>
</dbReference>
<dbReference type="Gene3D" id="3.30.360.10">
    <property type="entry name" value="Dihydrodipicolinate Reductase, domain 2"/>
    <property type="match status" value="1"/>
</dbReference>
<evidence type="ECO:0000313" key="7">
    <source>
        <dbReference type="Proteomes" id="UP001595867"/>
    </source>
</evidence>
<dbReference type="InterPro" id="IPR055170">
    <property type="entry name" value="GFO_IDH_MocA-like_dom"/>
</dbReference>
<dbReference type="InterPro" id="IPR000683">
    <property type="entry name" value="Gfo/Idh/MocA-like_OxRdtase_N"/>
</dbReference>
<gene>
    <name evidence="3" type="primary">iolG</name>
    <name evidence="6" type="ORF">ACFO0C_36490</name>
</gene>
<evidence type="ECO:0000259" key="4">
    <source>
        <dbReference type="Pfam" id="PF01408"/>
    </source>
</evidence>
<evidence type="ECO:0000256" key="2">
    <source>
        <dbReference type="ARBA" id="ARBA00023027"/>
    </source>
</evidence>
<dbReference type="PANTHER" id="PTHR43593">
    <property type="match status" value="1"/>
</dbReference>
<name>A0ABV8J2T4_9ACTN</name>
<sequence>MTTLVSPGYVPAGTGIGGSTVKRIGIIGTGIMGADHARLLTSAVSGAAVGGVFDLDGDRARGVAEASGGARVFADPYALIADDAIDAVLIASSDATHEDYVLACVAAGKPVLCEKPLAPTVDGCARILEAETAYGSRLITVGFMRRFDPGYTDLKALLATGAIGAPLMLHNVHRNPAAVPGMPSANLITNSAVHELDITRWLFDEEITEVAVHTPRPTGNSGGTRDPQLLILTTASGVLSDVEIFVNARYGYEVRCELVAETGTVTLDAPPPTSVRRSGLHARELPADWRPRFAEAYRLELQDWIDGTGQGATAWDGFAATFVAQACVNALESGERYTVEMPAIPGLYRRQ</sequence>
<organism evidence="6 7">
    <name type="scientific">Actinoplanes subglobosus</name>
    <dbReference type="NCBI Taxonomy" id="1547892"/>
    <lineage>
        <taxon>Bacteria</taxon>
        <taxon>Bacillati</taxon>
        <taxon>Actinomycetota</taxon>
        <taxon>Actinomycetes</taxon>
        <taxon>Micromonosporales</taxon>
        <taxon>Micromonosporaceae</taxon>
        <taxon>Actinoplanes</taxon>
    </lineage>
</organism>
<keyword evidence="2 3" id="KW-0520">NAD</keyword>
<proteinExistence type="inferred from homology"/>
<evidence type="ECO:0000259" key="5">
    <source>
        <dbReference type="Pfam" id="PF22725"/>
    </source>
</evidence>
<feature type="domain" description="Gfo/Idh/MocA-like oxidoreductase N-terminal" evidence="4">
    <location>
        <begin position="23"/>
        <end position="140"/>
    </location>
</feature>
<evidence type="ECO:0000256" key="3">
    <source>
        <dbReference type="HAMAP-Rule" id="MF_01671"/>
    </source>
</evidence>
<dbReference type="InterPro" id="IPR050424">
    <property type="entry name" value="Gfo-Idh-MocA_inositol_DH"/>
</dbReference>